<dbReference type="Proteomes" id="UP000250275">
    <property type="component" value="Unassembled WGS sequence"/>
</dbReference>
<feature type="compositionally biased region" description="Basic and acidic residues" evidence="1">
    <location>
        <begin position="1"/>
        <end position="16"/>
    </location>
</feature>
<gene>
    <name evidence="2" type="ORF">WN48_06386</name>
</gene>
<protein>
    <submittedName>
        <fullName evidence="2">Uncharacterized protein</fullName>
    </submittedName>
</protein>
<dbReference type="EMBL" id="KQ763877">
    <property type="protein sequence ID" value="OAD54664.1"/>
    <property type="molecule type" value="Genomic_DNA"/>
</dbReference>
<feature type="region of interest" description="Disordered" evidence="1">
    <location>
        <begin position="1"/>
        <end position="71"/>
    </location>
</feature>
<evidence type="ECO:0000313" key="2">
    <source>
        <dbReference type="EMBL" id="OAD54664.1"/>
    </source>
</evidence>
<accession>A0A310S8W5</accession>
<reference evidence="2 3" key="1">
    <citation type="submission" date="2015-07" db="EMBL/GenBank/DDBJ databases">
        <title>The genome of Eufriesea mexicana.</title>
        <authorList>
            <person name="Pan H."/>
            <person name="Kapheim K."/>
        </authorList>
    </citation>
    <scope>NUCLEOTIDE SEQUENCE [LARGE SCALE GENOMIC DNA]</scope>
    <source>
        <strain evidence="2">0111107269</strain>
        <tissue evidence="2">Whole body</tissue>
    </source>
</reference>
<feature type="compositionally biased region" description="Basic and acidic residues" evidence="1">
    <location>
        <begin position="28"/>
        <end position="62"/>
    </location>
</feature>
<dbReference type="AlphaFoldDB" id="A0A310S8W5"/>
<evidence type="ECO:0000313" key="3">
    <source>
        <dbReference type="Proteomes" id="UP000250275"/>
    </source>
</evidence>
<organism evidence="2 3">
    <name type="scientific">Eufriesea mexicana</name>
    <dbReference type="NCBI Taxonomy" id="516756"/>
    <lineage>
        <taxon>Eukaryota</taxon>
        <taxon>Metazoa</taxon>
        <taxon>Ecdysozoa</taxon>
        <taxon>Arthropoda</taxon>
        <taxon>Hexapoda</taxon>
        <taxon>Insecta</taxon>
        <taxon>Pterygota</taxon>
        <taxon>Neoptera</taxon>
        <taxon>Endopterygota</taxon>
        <taxon>Hymenoptera</taxon>
        <taxon>Apocrita</taxon>
        <taxon>Aculeata</taxon>
        <taxon>Apoidea</taxon>
        <taxon>Anthophila</taxon>
        <taxon>Apidae</taxon>
        <taxon>Eufriesea</taxon>
    </lineage>
</organism>
<keyword evidence="3" id="KW-1185">Reference proteome</keyword>
<sequence length="71" mass="8272">MERKNVVAGRSDDRGKNNGVKDALGIMEEQRQDKRKEEPEERNNIREKGRKFGEKDGREKKVLAYPISNRS</sequence>
<name>A0A310S8W5_9HYME</name>
<evidence type="ECO:0000256" key="1">
    <source>
        <dbReference type="SAM" id="MobiDB-lite"/>
    </source>
</evidence>
<proteinExistence type="predicted"/>